<dbReference type="AlphaFoldDB" id="A0A2S6F220"/>
<name>A0A2S6F220_LEGPN</name>
<comment type="caution">
    <text evidence="1">The sequence shown here is derived from an EMBL/GenBank/DDBJ whole genome shotgun (WGS) entry which is preliminary data.</text>
</comment>
<dbReference type="Gene3D" id="2.60.40.1930">
    <property type="match status" value="1"/>
</dbReference>
<dbReference type="EMBL" id="PQWY01000010">
    <property type="protein sequence ID" value="PPK31489.1"/>
    <property type="molecule type" value="Genomic_DNA"/>
</dbReference>
<reference evidence="1 2" key="1">
    <citation type="submission" date="2018-02" db="EMBL/GenBank/DDBJ databases">
        <title>Draft genome sequences of four Legionella pneumophila clinical strains isolated in Ontario.</title>
        <authorList>
            <person name="Fortuna A."/>
            <person name="Ramnarine R."/>
            <person name="Li A."/>
            <person name="Frantz C."/>
            <person name="Mallo G."/>
        </authorList>
    </citation>
    <scope>NUCLEOTIDE SEQUENCE [LARGE SCALE GENOMIC DNA]</scope>
    <source>
        <strain evidence="1 2">LG61</strain>
    </source>
</reference>
<dbReference type="InterPro" id="IPR031979">
    <property type="entry name" value="DUF4785_N"/>
</dbReference>
<dbReference type="InterPro" id="IPR048295">
    <property type="entry name" value="DUF4785_C"/>
</dbReference>
<evidence type="ECO:0000313" key="2">
    <source>
        <dbReference type="Proteomes" id="UP000239239"/>
    </source>
</evidence>
<accession>A0A2S6F220</accession>
<protein>
    <submittedName>
        <fullName evidence="1">DUF4785 domain-containing protein</fullName>
    </submittedName>
</protein>
<proteinExistence type="predicted"/>
<dbReference type="Pfam" id="PF16024">
    <property type="entry name" value="DUF4785_1st"/>
    <property type="match status" value="1"/>
</dbReference>
<dbReference type="SMR" id="A0A2S6F220"/>
<sequence length="392" mass="44498">MKTAHLIWISAFCIAQAHAFTLPRQPTKSYECENCSQLSRENLHDKWEITNEPLNNNLSNVRRSYGYKERISLEQLQRGVIISTLAPGAVVRITPLQNKSIPELLIKTPKNQLLPLKEASSLYNQDDEVGNNPLAITKHQAMLQIKPELGYGKFILKSKDITNKYADAYMISVLDKFSITYLEVETDSLHYQYGDKLKATISLHNDITEYDVNDVDARLVGPKGQVISLNLTKLKSNVFEGTATLDSELNDRGENWYLETDVQTEYGQEIIRRSGHTAFSYSIPSASLMNVKKLSSKPLTFVVTVDVATASRYALQSVLFQKNGKGEARPIQTSQRAQWLEPGKHVLQFTFDNHNQLSDDNLYLGYLRLIDYGQLKTVYQYNQPVKLSQLVD</sequence>
<evidence type="ECO:0000313" key="1">
    <source>
        <dbReference type="EMBL" id="PPK31489.1"/>
    </source>
</evidence>
<dbReference type="Gene3D" id="2.60.120.1370">
    <property type="match status" value="1"/>
</dbReference>
<dbReference type="Pfam" id="PF20943">
    <property type="entry name" value="DUF4785_3rd"/>
    <property type="match status" value="1"/>
</dbReference>
<dbReference type="Pfam" id="PF20942">
    <property type="entry name" value="DUF4785_2nd"/>
    <property type="match status" value="1"/>
</dbReference>
<dbReference type="InterPro" id="IPR048296">
    <property type="entry name" value="DUF4785_central"/>
</dbReference>
<dbReference type="RefSeq" id="WP_027227657.1">
    <property type="nucleotide sequence ID" value="NZ_CP017601.1"/>
</dbReference>
<gene>
    <name evidence="1" type="ORF">C3928_05490</name>
</gene>
<dbReference type="OrthoDB" id="5646881at2"/>
<organism evidence="1 2">
    <name type="scientific">Legionella pneumophila</name>
    <dbReference type="NCBI Taxonomy" id="446"/>
    <lineage>
        <taxon>Bacteria</taxon>
        <taxon>Pseudomonadati</taxon>
        <taxon>Pseudomonadota</taxon>
        <taxon>Gammaproteobacteria</taxon>
        <taxon>Legionellales</taxon>
        <taxon>Legionellaceae</taxon>
        <taxon>Legionella</taxon>
    </lineage>
</organism>
<dbReference type="Proteomes" id="UP000239239">
    <property type="component" value="Unassembled WGS sequence"/>
</dbReference>